<comment type="caution">
    <text evidence="1">The sequence shown here is derived from an EMBL/GenBank/DDBJ whole genome shotgun (WGS) entry which is preliminary data.</text>
</comment>
<accession>A0ABV9L175</accession>
<keyword evidence="2" id="KW-1185">Reference proteome</keyword>
<protein>
    <submittedName>
        <fullName evidence="1">Uncharacterized protein</fullName>
    </submittedName>
</protein>
<sequence length="63" mass="7247">MKTRKSKVAVVISRDGKEINSGAELHARYLAEHLNEIFDITVLTPCENDDNHINSSYYLKERI</sequence>
<organism evidence="1 2">
    <name type="scientific">Dysgonomonas termitidis</name>
    <dbReference type="NCBI Taxonomy" id="1516126"/>
    <lineage>
        <taxon>Bacteria</taxon>
        <taxon>Pseudomonadati</taxon>
        <taxon>Bacteroidota</taxon>
        <taxon>Bacteroidia</taxon>
        <taxon>Bacteroidales</taxon>
        <taxon>Dysgonomonadaceae</taxon>
        <taxon>Dysgonomonas</taxon>
    </lineage>
</organism>
<dbReference type="RefSeq" id="WP_379999844.1">
    <property type="nucleotide sequence ID" value="NZ_JBHSGN010000121.1"/>
</dbReference>
<proteinExistence type="predicted"/>
<name>A0ABV9L175_9BACT</name>
<evidence type="ECO:0000313" key="2">
    <source>
        <dbReference type="Proteomes" id="UP001596023"/>
    </source>
</evidence>
<dbReference type="Proteomes" id="UP001596023">
    <property type="component" value="Unassembled WGS sequence"/>
</dbReference>
<reference evidence="2" key="1">
    <citation type="journal article" date="2019" name="Int. J. Syst. Evol. Microbiol.">
        <title>The Global Catalogue of Microorganisms (GCM) 10K type strain sequencing project: providing services to taxonomists for standard genome sequencing and annotation.</title>
        <authorList>
            <consortium name="The Broad Institute Genomics Platform"/>
            <consortium name="The Broad Institute Genome Sequencing Center for Infectious Disease"/>
            <person name="Wu L."/>
            <person name="Ma J."/>
        </authorList>
    </citation>
    <scope>NUCLEOTIDE SEQUENCE [LARGE SCALE GENOMIC DNA]</scope>
    <source>
        <strain evidence="2">CCUG 66188</strain>
    </source>
</reference>
<dbReference type="EMBL" id="JBHSGN010000121">
    <property type="protein sequence ID" value="MFC4676033.1"/>
    <property type="molecule type" value="Genomic_DNA"/>
</dbReference>
<evidence type="ECO:0000313" key="1">
    <source>
        <dbReference type="EMBL" id="MFC4676033.1"/>
    </source>
</evidence>
<gene>
    <name evidence="1" type="ORF">ACFO6W_20310</name>
</gene>